<reference evidence="3 4" key="1">
    <citation type="journal article" date="2012" name="Antonie Van Leeuwenhoek">
        <title>Shewanella litorisediminis sp. nov., a gammaproteobacterium isolated from a tidal flat sediment.</title>
        <authorList>
            <person name="Lee M.H."/>
            <person name="Yoon J.H."/>
        </authorList>
    </citation>
    <scope>NUCLEOTIDE SEQUENCE [LARGE SCALE GENOMIC DNA]</scope>
    <source>
        <strain evidence="3 4">SMK1-12</strain>
    </source>
</reference>
<proteinExistence type="predicted"/>
<organism evidence="3 4">
    <name type="scientific">Shewanella litorisediminis</name>
    <dbReference type="NCBI Taxonomy" id="1173586"/>
    <lineage>
        <taxon>Bacteria</taxon>
        <taxon>Pseudomonadati</taxon>
        <taxon>Pseudomonadota</taxon>
        <taxon>Gammaproteobacteria</taxon>
        <taxon>Alteromonadales</taxon>
        <taxon>Shewanellaceae</taxon>
        <taxon>Shewanella</taxon>
    </lineage>
</organism>
<dbReference type="InterPro" id="IPR020010">
    <property type="entry name" value="CHP03503"/>
</dbReference>
<name>A0ABX7FYQ4_9GAMM</name>
<protein>
    <submittedName>
        <fullName evidence="3">TIGR03503 family protein</fullName>
    </submittedName>
</protein>
<feature type="compositionally biased region" description="Basic and acidic residues" evidence="1">
    <location>
        <begin position="420"/>
        <end position="429"/>
    </location>
</feature>
<feature type="transmembrane region" description="Helical" evidence="2">
    <location>
        <begin position="376"/>
        <end position="398"/>
    </location>
</feature>
<dbReference type="Proteomes" id="UP000596252">
    <property type="component" value="Chromosome"/>
</dbReference>
<evidence type="ECO:0000256" key="1">
    <source>
        <dbReference type="SAM" id="MobiDB-lite"/>
    </source>
</evidence>
<dbReference type="NCBIfam" id="TIGR03503">
    <property type="entry name" value="TIGR03503 family protein"/>
    <property type="match status" value="1"/>
</dbReference>
<gene>
    <name evidence="3" type="ORF">JQC75_09615</name>
</gene>
<sequence>MPLAGIITLLKALQLLLLFVLACVQAMPVLADVVPKEQARELKNRFRIDHMVESLTLVIQRDYGSAPVVIVLPDGSKWYASRHPETVKWTDGVTGDIISIENPQPGPWQLVGKVSKGSTLYMLSKLSVEIDPLPQPLFQGERIKITARLMGDEQRIRMPGLDYLVEWVARFVSDHQPGDENFAAGTLTVGSYKDDGEGLDERPDDGIFTGTINLNQPWGHYKFTVQARNNVFEREEEMAVILSKHPISLQLIEPDDPLTSPYRMSVSIDAESLQLAETHLELELVGPAGLQLPITFSGLTEGQNEFLLPEVHEFGSYRIKGEAFSTTVTGREIVLSLPEKFFNLIEPPAPPPNPEEIAAREAAIAAAEEAKAKESAMMVIIGVNLVLLLLGIVAIIFWRKRQALKKALEAAALEAANQDKSSKSMKETLDDIDLTLPED</sequence>
<evidence type="ECO:0000313" key="4">
    <source>
        <dbReference type="Proteomes" id="UP000596252"/>
    </source>
</evidence>
<keyword evidence="2" id="KW-1133">Transmembrane helix</keyword>
<evidence type="ECO:0000256" key="2">
    <source>
        <dbReference type="SAM" id="Phobius"/>
    </source>
</evidence>
<keyword evidence="2" id="KW-0472">Membrane</keyword>
<keyword evidence="4" id="KW-1185">Reference proteome</keyword>
<dbReference type="NCBIfam" id="NF041940">
    <property type="entry name" value="choice_anch_X"/>
    <property type="match status" value="1"/>
</dbReference>
<accession>A0ABX7FYQ4</accession>
<feature type="compositionally biased region" description="Acidic residues" evidence="1">
    <location>
        <begin position="430"/>
        <end position="439"/>
    </location>
</feature>
<evidence type="ECO:0000313" key="3">
    <source>
        <dbReference type="EMBL" id="QRH00170.1"/>
    </source>
</evidence>
<feature type="region of interest" description="Disordered" evidence="1">
    <location>
        <begin position="415"/>
        <end position="439"/>
    </location>
</feature>
<keyword evidence="2" id="KW-0812">Transmembrane</keyword>
<dbReference type="EMBL" id="CP069213">
    <property type="protein sequence ID" value="QRH00170.1"/>
    <property type="molecule type" value="Genomic_DNA"/>
</dbReference>